<organism evidence="1">
    <name type="scientific">marine sediment metagenome</name>
    <dbReference type="NCBI Taxonomy" id="412755"/>
    <lineage>
        <taxon>unclassified sequences</taxon>
        <taxon>metagenomes</taxon>
        <taxon>ecological metagenomes</taxon>
    </lineage>
</organism>
<gene>
    <name evidence="1" type="ORF">S06H3_53658</name>
</gene>
<reference evidence="1" key="1">
    <citation type="journal article" date="2014" name="Front. Microbiol.">
        <title>High frequency of phylogenetically diverse reductive dehalogenase-homologous genes in deep subseafloor sedimentary metagenomes.</title>
        <authorList>
            <person name="Kawai M."/>
            <person name="Futagami T."/>
            <person name="Toyoda A."/>
            <person name="Takaki Y."/>
            <person name="Nishi S."/>
            <person name="Hori S."/>
            <person name="Arai W."/>
            <person name="Tsubouchi T."/>
            <person name="Morono Y."/>
            <person name="Uchiyama I."/>
            <person name="Ito T."/>
            <person name="Fujiyama A."/>
            <person name="Inagaki F."/>
            <person name="Takami H."/>
        </authorList>
    </citation>
    <scope>NUCLEOTIDE SEQUENCE</scope>
    <source>
        <strain evidence="1">Expedition CK06-06</strain>
    </source>
</reference>
<name>X1QSQ0_9ZZZZ</name>
<accession>X1QSQ0</accession>
<feature type="non-terminal residue" evidence="1">
    <location>
        <position position="185"/>
    </location>
</feature>
<proteinExistence type="predicted"/>
<evidence type="ECO:0008006" key="2">
    <source>
        <dbReference type="Google" id="ProtNLM"/>
    </source>
</evidence>
<comment type="caution">
    <text evidence="1">The sequence shown here is derived from an EMBL/GenBank/DDBJ whole genome shotgun (WGS) entry which is preliminary data.</text>
</comment>
<dbReference type="AlphaFoldDB" id="X1QSQ0"/>
<dbReference type="Gene3D" id="3.20.20.150">
    <property type="entry name" value="Divalent-metal-dependent TIM barrel enzymes"/>
    <property type="match status" value="1"/>
</dbReference>
<dbReference type="InterPro" id="IPR036237">
    <property type="entry name" value="Xyl_isomerase-like_sf"/>
</dbReference>
<protein>
    <recommendedName>
        <fullName evidence="2">Xylose isomerase-like TIM barrel domain-containing protein</fullName>
    </recommendedName>
</protein>
<evidence type="ECO:0000313" key="1">
    <source>
        <dbReference type="EMBL" id="GAI57836.1"/>
    </source>
</evidence>
<dbReference type="SUPFAM" id="SSF51658">
    <property type="entry name" value="Xylose isomerase-like"/>
    <property type="match status" value="1"/>
</dbReference>
<sequence>MWAKGRFGNMTEFVIKAKGLGFTHVEANASISPQMLHELIKTSVHISSIHSPCPAVLSPKGIPVANLSLSSIEKSEREEAVDFAKKTIDLASKVGATAVIIHIGEMPINLGLEDKLRQLYKQHLAQTKEYSRVKEQLIYQRVSKVPPFLEAARESLTELSRYSQGTRIMLGLETRFYFHEIPNID</sequence>
<dbReference type="EMBL" id="BARV01034230">
    <property type="protein sequence ID" value="GAI57836.1"/>
    <property type="molecule type" value="Genomic_DNA"/>
</dbReference>